<dbReference type="PROSITE" id="PS50211">
    <property type="entry name" value="DENN"/>
    <property type="match status" value="1"/>
</dbReference>
<evidence type="ECO:0000256" key="1">
    <source>
        <dbReference type="ARBA" id="ARBA00007159"/>
    </source>
</evidence>
<protein>
    <submittedName>
        <fullName evidence="4">UDENN domain-containing protein</fullName>
    </submittedName>
</protein>
<dbReference type="Pfam" id="PF09794">
    <property type="entry name" value="Avl9"/>
    <property type="match status" value="1"/>
</dbReference>
<comment type="similarity">
    <text evidence="1">Belongs to the DENND6 family.</text>
</comment>
<keyword evidence="3" id="KW-1185">Reference proteome</keyword>
<organism evidence="3 4">
    <name type="scientific">Acrobeloides nanus</name>
    <dbReference type="NCBI Taxonomy" id="290746"/>
    <lineage>
        <taxon>Eukaryota</taxon>
        <taxon>Metazoa</taxon>
        <taxon>Ecdysozoa</taxon>
        <taxon>Nematoda</taxon>
        <taxon>Chromadorea</taxon>
        <taxon>Rhabditida</taxon>
        <taxon>Tylenchina</taxon>
        <taxon>Cephalobomorpha</taxon>
        <taxon>Cephaloboidea</taxon>
        <taxon>Cephalobidae</taxon>
        <taxon>Acrobeloides</taxon>
    </lineage>
</organism>
<evidence type="ECO:0000259" key="2">
    <source>
        <dbReference type="PROSITE" id="PS50211"/>
    </source>
</evidence>
<dbReference type="Proteomes" id="UP000887540">
    <property type="component" value="Unplaced"/>
</dbReference>
<evidence type="ECO:0000313" key="4">
    <source>
        <dbReference type="WBParaSite" id="ACRNAN_scaffold486.g16528.t1"/>
    </source>
</evidence>
<accession>A0A914E1M9</accession>
<feature type="domain" description="UDENN" evidence="2">
    <location>
        <begin position="27"/>
        <end position="488"/>
    </location>
</feature>
<dbReference type="GO" id="GO:0055037">
    <property type="term" value="C:recycling endosome"/>
    <property type="evidence" value="ECO:0007669"/>
    <property type="project" value="TreeGrafter"/>
</dbReference>
<dbReference type="PANTHER" id="PTHR13677:SF0">
    <property type="entry name" value="LD41638P"/>
    <property type="match status" value="1"/>
</dbReference>
<dbReference type="PANTHER" id="PTHR13677">
    <property type="entry name" value="LD41638P"/>
    <property type="match status" value="1"/>
</dbReference>
<dbReference type="Gene3D" id="3.40.50.11500">
    <property type="match status" value="1"/>
</dbReference>
<dbReference type="InterPro" id="IPR018307">
    <property type="entry name" value="ABL9/DENND6_dom"/>
</dbReference>
<dbReference type="InterPro" id="IPR024224">
    <property type="entry name" value="DENND6"/>
</dbReference>
<dbReference type="WBParaSite" id="ACRNAN_scaffold486.g16528.t1">
    <property type="protein sequence ID" value="ACRNAN_scaffold486.g16528.t1"/>
    <property type="gene ID" value="ACRNAN_scaffold486.g16528"/>
</dbReference>
<dbReference type="AlphaFoldDB" id="A0A914E1M9"/>
<dbReference type="InterPro" id="IPR043153">
    <property type="entry name" value="DENN_C"/>
</dbReference>
<sequence>MISFKYCMDEPVPSEHHPWERFRQWIHSICVVNFDLELGQTIEVIYPGDAQLSSIEKSNICYLSFPDSNSSCTGDTGYFFRVKRSEESLTDAQWHLSEAVPVAMQPEPGFYFGFVHFRQMKDPTLPRGYFQKSLVLLTVLPLFGLFSHVIEAISYGFFDLGEASIETACQHIDQWPLPRPGETLSLPLLGAVIQCRIPSRNDVPQKPISLDFPHITSSLSQTVVVSPVVHEVNFYESIKCVISHIHLLWELVLLGDPVVVMATTPSQCTNLVQSLISMIWPLKYCNDYRPFFTIHDSDFSEITSKHASPNMIIGVTNPFFSKTLQHWPHILRIGDVSTGQTAIAEKLFKKNWDGKTLEWKPGFYSQYKSFLQPGNSLMKKLLKVGKRPDSVQNAILRRHFLELTQSFMIPLERYLSSLLPLKRHITPFKAVPQIKTFVLEDFLSTLEQTGPALTSSIKGDWEGLYKRFFKSMNFDGWLKQRLKDMEDQLKATHLEVLCTADLNSDSLSTRHQVEIVDLVLKLKDRIMDLNGKPEKRSKLQEQLKNLLTSVDDELKSVLLSNCSLREAFEI</sequence>
<dbReference type="InterPro" id="IPR037516">
    <property type="entry name" value="Tripartite_DENN"/>
</dbReference>
<proteinExistence type="inferred from homology"/>
<name>A0A914E1M9_9BILA</name>
<dbReference type="Pfam" id="PF08616">
    <property type="entry name" value="SPA"/>
    <property type="match status" value="1"/>
</dbReference>
<dbReference type="GO" id="GO:0005085">
    <property type="term" value="F:guanyl-nucleotide exchange factor activity"/>
    <property type="evidence" value="ECO:0007669"/>
    <property type="project" value="InterPro"/>
</dbReference>
<reference evidence="4" key="1">
    <citation type="submission" date="2022-11" db="UniProtKB">
        <authorList>
            <consortium name="WormBaseParasite"/>
        </authorList>
    </citation>
    <scope>IDENTIFICATION</scope>
</reference>
<evidence type="ECO:0000313" key="3">
    <source>
        <dbReference type="Proteomes" id="UP000887540"/>
    </source>
</evidence>